<dbReference type="PANTHER" id="PTHR43020">
    <property type="entry name" value="CDK5 REGULATORY SUBUNIT-ASSOCIATED PROTEIN 1"/>
    <property type="match status" value="1"/>
</dbReference>
<evidence type="ECO:0000256" key="1">
    <source>
        <dbReference type="ARBA" id="ARBA00003234"/>
    </source>
</evidence>
<keyword evidence="2 11" id="KW-0004">4Fe-4S</keyword>
<reference evidence="15" key="2">
    <citation type="submission" date="2021-04" db="EMBL/GenBank/DDBJ databases">
        <authorList>
            <person name="Gilroy R."/>
        </authorList>
    </citation>
    <scope>NUCLEOTIDE SEQUENCE</scope>
    <source>
        <strain evidence="15">1345</strain>
    </source>
</reference>
<evidence type="ECO:0000256" key="2">
    <source>
        <dbReference type="ARBA" id="ARBA00022485"/>
    </source>
</evidence>
<keyword evidence="3 11" id="KW-0963">Cytoplasm</keyword>
<dbReference type="InterPro" id="IPR006463">
    <property type="entry name" value="MiaB_methiolase"/>
</dbReference>
<dbReference type="Pfam" id="PF00919">
    <property type="entry name" value="UPF0004"/>
    <property type="match status" value="1"/>
</dbReference>
<evidence type="ECO:0000256" key="5">
    <source>
        <dbReference type="ARBA" id="ARBA00022691"/>
    </source>
</evidence>
<dbReference type="SFLD" id="SFLDS00029">
    <property type="entry name" value="Radical_SAM"/>
    <property type="match status" value="1"/>
</dbReference>
<comment type="caution">
    <text evidence="15">The sequence shown here is derived from an EMBL/GenBank/DDBJ whole genome shotgun (WGS) entry which is preliminary data.</text>
</comment>
<dbReference type="InterPro" id="IPR023404">
    <property type="entry name" value="rSAM_horseshoe"/>
</dbReference>
<dbReference type="SUPFAM" id="SSF102114">
    <property type="entry name" value="Radical SAM enzymes"/>
    <property type="match status" value="1"/>
</dbReference>
<keyword evidence="9 11" id="KW-0411">Iron-sulfur</keyword>
<evidence type="ECO:0000259" key="13">
    <source>
        <dbReference type="PROSITE" id="PS51449"/>
    </source>
</evidence>
<dbReference type="InterPro" id="IPR020612">
    <property type="entry name" value="Methylthiotransferase_CS"/>
</dbReference>
<dbReference type="GO" id="GO:0051539">
    <property type="term" value="F:4 iron, 4 sulfur cluster binding"/>
    <property type="evidence" value="ECO:0007669"/>
    <property type="project" value="UniProtKB-UniRule"/>
</dbReference>
<dbReference type="AlphaFoldDB" id="A0A9D2CSI1"/>
<dbReference type="HAMAP" id="MF_01864">
    <property type="entry name" value="tRNA_metthiotr_MiaB"/>
    <property type="match status" value="1"/>
</dbReference>
<dbReference type="EC" id="2.8.4.3" evidence="10 11"/>
<dbReference type="GO" id="GO:0035597">
    <property type="term" value="F:tRNA-2-methylthio-N(6)-dimethylallyladenosine(37) synthase activity"/>
    <property type="evidence" value="ECO:0007669"/>
    <property type="project" value="UniProtKB-EC"/>
</dbReference>
<evidence type="ECO:0000256" key="6">
    <source>
        <dbReference type="ARBA" id="ARBA00022694"/>
    </source>
</evidence>
<feature type="binding site" evidence="11">
    <location>
        <position position="162"/>
    </location>
    <ligand>
        <name>[4Fe-4S] cluster</name>
        <dbReference type="ChEBI" id="CHEBI:49883"/>
        <label>2</label>
        <note>4Fe-4S-S-AdoMet</note>
    </ligand>
</feature>
<dbReference type="Pfam" id="PF04055">
    <property type="entry name" value="Radical_SAM"/>
    <property type="match status" value="1"/>
</dbReference>
<dbReference type="SFLD" id="SFLDF00273">
    <property type="entry name" value="(dimethylallyl)adenosine_tRNA"/>
    <property type="match status" value="1"/>
</dbReference>
<dbReference type="SMART" id="SM00729">
    <property type="entry name" value="Elp3"/>
    <property type="match status" value="1"/>
</dbReference>
<accession>A0A9D2CSI1</accession>
<dbReference type="Gene3D" id="3.80.30.20">
    <property type="entry name" value="tm_1862 like domain"/>
    <property type="match status" value="1"/>
</dbReference>
<evidence type="ECO:0000259" key="14">
    <source>
        <dbReference type="PROSITE" id="PS51918"/>
    </source>
</evidence>
<dbReference type="PANTHER" id="PTHR43020:SF2">
    <property type="entry name" value="MITOCHONDRIAL TRNA METHYLTHIOTRANSFERASE CDK5RAP1"/>
    <property type="match status" value="1"/>
</dbReference>
<comment type="function">
    <text evidence="1 11">Catalyzes the methylthiolation of N6-(dimethylallyl)adenosine (i(6)A), leading to the formation of 2-methylthio-N6-(dimethylallyl)adenosine (ms(2)i(6)A) at position 37 in tRNAs that read codons beginning with uridine.</text>
</comment>
<evidence type="ECO:0000313" key="16">
    <source>
        <dbReference type="Proteomes" id="UP000886750"/>
    </source>
</evidence>
<dbReference type="Pfam" id="PF01938">
    <property type="entry name" value="TRAM"/>
    <property type="match status" value="1"/>
</dbReference>
<keyword evidence="5 11" id="KW-0949">S-adenosyl-L-methionine</keyword>
<evidence type="ECO:0000256" key="7">
    <source>
        <dbReference type="ARBA" id="ARBA00022723"/>
    </source>
</evidence>
<dbReference type="EMBL" id="DXCQ01000028">
    <property type="protein sequence ID" value="HIY96691.1"/>
    <property type="molecule type" value="Genomic_DNA"/>
</dbReference>
<dbReference type="GO" id="GO:0005829">
    <property type="term" value="C:cytosol"/>
    <property type="evidence" value="ECO:0007669"/>
    <property type="project" value="TreeGrafter"/>
</dbReference>
<dbReference type="SFLD" id="SFLDG01061">
    <property type="entry name" value="methylthiotransferase"/>
    <property type="match status" value="1"/>
</dbReference>
<feature type="binding site" evidence="11">
    <location>
        <position position="165"/>
    </location>
    <ligand>
        <name>[4Fe-4S] cluster</name>
        <dbReference type="ChEBI" id="CHEBI:49883"/>
        <label>2</label>
        <note>4Fe-4S-S-AdoMet</note>
    </ligand>
</feature>
<evidence type="ECO:0000256" key="4">
    <source>
        <dbReference type="ARBA" id="ARBA00022679"/>
    </source>
</evidence>
<sequence>MDKKYFIVTYGCQMNVHESEKIAGILQGRGYRESLQEQDADIIVFNTCCIRENAENHAYGNIGALKKLKKNKPSLIIAVGGCMTQQLGAAEKLRKKFPFVDIVFGTHNLESLGELLDRKISGKKSVVDIWGKEGEIREEDYSYRTSYPNAWVNIMYGCNNFCSYCIVPYVRGRERSRAPEYIVKEVNSLLDKGYKEITLLGQNVNSYGSDTGGEYSFPMLLRKICERDEKFRLRFMTSNPKDFGEELVRAVADCPQVCHLIHLPVQAGSDRILHLMNRKYTAAEYLKKVELLHKYIPDCQLTTDIMVGFPTETEEDFQATLSLVKEAGFSTAFTFVYSRRSGTKAAEMQGQIPEDVQKERIMRLVELVNAQTREKSVAYRGKTIEILCEDYDAKKKLYLGRDEYGRMGYFQSERNRVGEFVKLKISETSGVSLMGELIE</sequence>
<dbReference type="InterPro" id="IPR006638">
    <property type="entry name" value="Elp3/MiaA/NifB-like_rSAM"/>
</dbReference>
<dbReference type="CDD" id="cd01335">
    <property type="entry name" value="Radical_SAM"/>
    <property type="match status" value="1"/>
</dbReference>
<dbReference type="SFLD" id="SFLDG01082">
    <property type="entry name" value="B12-binding_domain_containing"/>
    <property type="match status" value="1"/>
</dbReference>
<dbReference type="FunFam" id="3.80.30.20:FF:000001">
    <property type="entry name" value="tRNA-2-methylthio-N(6)-dimethylallyladenosine synthase 2"/>
    <property type="match status" value="1"/>
</dbReference>
<feature type="binding site" evidence="11">
    <location>
        <position position="82"/>
    </location>
    <ligand>
        <name>[4Fe-4S] cluster</name>
        <dbReference type="ChEBI" id="CHEBI:49883"/>
        <label>1</label>
    </ligand>
</feature>
<keyword evidence="8 11" id="KW-0408">Iron</keyword>
<dbReference type="GO" id="GO:0046872">
    <property type="term" value="F:metal ion binding"/>
    <property type="evidence" value="ECO:0007669"/>
    <property type="project" value="UniProtKB-KW"/>
</dbReference>
<feature type="domain" description="TRAM" evidence="12">
    <location>
        <begin position="377"/>
        <end position="439"/>
    </location>
</feature>
<evidence type="ECO:0000256" key="11">
    <source>
        <dbReference type="HAMAP-Rule" id="MF_01864"/>
    </source>
</evidence>
<protein>
    <recommendedName>
        <fullName evidence="10 11">tRNA-2-methylthio-N(6)-dimethylallyladenosine synthase</fullName>
        <ecNumber evidence="10 11">2.8.4.3</ecNumber>
    </recommendedName>
    <alternativeName>
        <fullName evidence="11">(Dimethylallyl)adenosine tRNA methylthiotransferase MiaB</fullName>
    </alternativeName>
    <alternativeName>
        <fullName evidence="11">tRNA-i(6)A37 methylthiotransferase</fullName>
    </alternativeName>
</protein>
<keyword evidence="4 11" id="KW-0808">Transferase</keyword>
<feature type="binding site" evidence="11">
    <location>
        <position position="158"/>
    </location>
    <ligand>
        <name>[4Fe-4S] cluster</name>
        <dbReference type="ChEBI" id="CHEBI:49883"/>
        <label>2</label>
        <note>4Fe-4S-S-AdoMet</note>
    </ligand>
</feature>
<feature type="domain" description="MTTase N-terminal" evidence="13">
    <location>
        <begin position="3"/>
        <end position="121"/>
    </location>
</feature>
<feature type="domain" description="Radical SAM core" evidence="14">
    <location>
        <begin position="144"/>
        <end position="374"/>
    </location>
</feature>
<dbReference type="InterPro" id="IPR013848">
    <property type="entry name" value="Methylthiotransferase_N"/>
</dbReference>
<dbReference type="InterPro" id="IPR005839">
    <property type="entry name" value="Methylthiotransferase"/>
</dbReference>
<dbReference type="InterPro" id="IPR007197">
    <property type="entry name" value="rSAM"/>
</dbReference>
<dbReference type="NCBIfam" id="TIGR00089">
    <property type="entry name" value="MiaB/RimO family radical SAM methylthiotransferase"/>
    <property type="match status" value="1"/>
</dbReference>
<proteinExistence type="inferred from homology"/>
<evidence type="ECO:0000256" key="10">
    <source>
        <dbReference type="ARBA" id="ARBA00033765"/>
    </source>
</evidence>
<dbReference type="Gene3D" id="3.40.50.12160">
    <property type="entry name" value="Methylthiotransferase, N-terminal domain"/>
    <property type="match status" value="1"/>
</dbReference>
<evidence type="ECO:0000259" key="12">
    <source>
        <dbReference type="PROSITE" id="PS50926"/>
    </source>
</evidence>
<evidence type="ECO:0000256" key="9">
    <source>
        <dbReference type="ARBA" id="ARBA00023014"/>
    </source>
</evidence>
<dbReference type="InterPro" id="IPR002792">
    <property type="entry name" value="TRAM_dom"/>
</dbReference>
<feature type="binding site" evidence="11">
    <location>
        <position position="48"/>
    </location>
    <ligand>
        <name>[4Fe-4S] cluster</name>
        <dbReference type="ChEBI" id="CHEBI:49883"/>
        <label>1</label>
    </ligand>
</feature>
<dbReference type="PROSITE" id="PS50926">
    <property type="entry name" value="TRAM"/>
    <property type="match status" value="1"/>
</dbReference>
<dbReference type="InterPro" id="IPR038135">
    <property type="entry name" value="Methylthiotransferase_N_sf"/>
</dbReference>
<reference evidence="15" key="1">
    <citation type="journal article" date="2021" name="PeerJ">
        <title>Extensive microbial diversity within the chicken gut microbiome revealed by metagenomics and culture.</title>
        <authorList>
            <person name="Gilroy R."/>
            <person name="Ravi A."/>
            <person name="Getino M."/>
            <person name="Pursley I."/>
            <person name="Horton D.L."/>
            <person name="Alikhan N.F."/>
            <person name="Baker D."/>
            <person name="Gharbi K."/>
            <person name="Hall N."/>
            <person name="Watson M."/>
            <person name="Adriaenssens E.M."/>
            <person name="Foster-Nyarko E."/>
            <person name="Jarju S."/>
            <person name="Secka A."/>
            <person name="Antonio M."/>
            <person name="Oren A."/>
            <person name="Chaudhuri R.R."/>
            <person name="La Ragione R."/>
            <person name="Hildebrand F."/>
            <person name="Pallen M.J."/>
        </authorList>
    </citation>
    <scope>NUCLEOTIDE SEQUENCE</scope>
    <source>
        <strain evidence="15">1345</strain>
    </source>
</reference>
<comment type="similarity">
    <text evidence="11">Belongs to the methylthiotransferase family. MiaB subfamily.</text>
</comment>
<comment type="subunit">
    <text evidence="11">Monomer.</text>
</comment>
<comment type="catalytic activity">
    <reaction evidence="11">
        <text>N(6)-dimethylallyladenosine(37) in tRNA + (sulfur carrier)-SH + AH2 + 2 S-adenosyl-L-methionine = 2-methylsulfanyl-N(6)-dimethylallyladenosine(37) in tRNA + (sulfur carrier)-H + 5'-deoxyadenosine + L-methionine + A + S-adenosyl-L-homocysteine + 2 H(+)</text>
        <dbReference type="Rhea" id="RHEA:37067"/>
        <dbReference type="Rhea" id="RHEA-COMP:10375"/>
        <dbReference type="Rhea" id="RHEA-COMP:10376"/>
        <dbReference type="Rhea" id="RHEA-COMP:14737"/>
        <dbReference type="Rhea" id="RHEA-COMP:14739"/>
        <dbReference type="ChEBI" id="CHEBI:13193"/>
        <dbReference type="ChEBI" id="CHEBI:15378"/>
        <dbReference type="ChEBI" id="CHEBI:17319"/>
        <dbReference type="ChEBI" id="CHEBI:17499"/>
        <dbReference type="ChEBI" id="CHEBI:29917"/>
        <dbReference type="ChEBI" id="CHEBI:57844"/>
        <dbReference type="ChEBI" id="CHEBI:57856"/>
        <dbReference type="ChEBI" id="CHEBI:59789"/>
        <dbReference type="ChEBI" id="CHEBI:64428"/>
        <dbReference type="ChEBI" id="CHEBI:74415"/>
        <dbReference type="ChEBI" id="CHEBI:74417"/>
        <dbReference type="EC" id="2.8.4.3"/>
    </reaction>
</comment>
<name>A0A9D2CSI1_9FIRM</name>
<keyword evidence="7 11" id="KW-0479">Metal-binding</keyword>
<organism evidence="15 16">
    <name type="scientific">Candidatus Borkfalkia excrementigallinarum</name>
    <dbReference type="NCBI Taxonomy" id="2838506"/>
    <lineage>
        <taxon>Bacteria</taxon>
        <taxon>Bacillati</taxon>
        <taxon>Bacillota</taxon>
        <taxon>Clostridia</taxon>
        <taxon>Christensenellales</taxon>
        <taxon>Christensenellaceae</taxon>
        <taxon>Candidatus Borkfalkia</taxon>
    </lineage>
</organism>
<evidence type="ECO:0000256" key="3">
    <source>
        <dbReference type="ARBA" id="ARBA00022490"/>
    </source>
</evidence>
<dbReference type="NCBIfam" id="TIGR01574">
    <property type="entry name" value="miaB-methiolase"/>
    <property type="match status" value="1"/>
</dbReference>
<comment type="cofactor">
    <cofactor evidence="11">
        <name>[4Fe-4S] cluster</name>
        <dbReference type="ChEBI" id="CHEBI:49883"/>
    </cofactor>
    <text evidence="11">Binds 2 [4Fe-4S] clusters. One cluster is coordinated with 3 cysteines and an exchangeable S-adenosyl-L-methionine.</text>
</comment>
<evidence type="ECO:0000256" key="8">
    <source>
        <dbReference type="ARBA" id="ARBA00023004"/>
    </source>
</evidence>
<keyword evidence="6 11" id="KW-0819">tRNA processing</keyword>
<evidence type="ECO:0000313" key="15">
    <source>
        <dbReference type="EMBL" id="HIY96691.1"/>
    </source>
</evidence>
<dbReference type="PROSITE" id="PS51449">
    <property type="entry name" value="MTTASE_N"/>
    <property type="match status" value="1"/>
</dbReference>
<dbReference type="Proteomes" id="UP000886750">
    <property type="component" value="Unassembled WGS sequence"/>
</dbReference>
<dbReference type="FunFam" id="3.40.50.12160:FF:000006">
    <property type="entry name" value="tRNA-2-methylthio-N(6)-dimethylallyladenosine synthase"/>
    <property type="match status" value="1"/>
</dbReference>
<gene>
    <name evidence="11 15" type="primary">miaB</name>
    <name evidence="15" type="ORF">H9729_03305</name>
</gene>
<dbReference type="PROSITE" id="PS01278">
    <property type="entry name" value="MTTASE_RADICAL"/>
    <property type="match status" value="1"/>
</dbReference>
<comment type="subcellular location">
    <subcellularLocation>
        <location evidence="11">Cytoplasm</location>
    </subcellularLocation>
</comment>
<feature type="binding site" evidence="11">
    <location>
        <position position="12"/>
    </location>
    <ligand>
        <name>[4Fe-4S] cluster</name>
        <dbReference type="ChEBI" id="CHEBI:49883"/>
        <label>1</label>
    </ligand>
</feature>
<dbReference type="PROSITE" id="PS51918">
    <property type="entry name" value="RADICAL_SAM"/>
    <property type="match status" value="1"/>
</dbReference>
<dbReference type="InterPro" id="IPR058240">
    <property type="entry name" value="rSAM_sf"/>
</dbReference>